<evidence type="ECO:0000313" key="5">
    <source>
        <dbReference type="EMBL" id="QHT36891.1"/>
    </source>
</evidence>
<name>A0A6C0F7Q6_9ZZZZ</name>
<dbReference type="EMBL" id="MN738786">
    <property type="protein sequence ID" value="QHT36891.1"/>
    <property type="molecule type" value="Genomic_DNA"/>
</dbReference>
<dbReference type="InterPro" id="IPR001222">
    <property type="entry name" value="Znf_TFIIS"/>
</dbReference>
<dbReference type="PIRSF" id="PIRSF006704">
    <property type="entry name" value="TF_IIS"/>
    <property type="match status" value="1"/>
</dbReference>
<sequence length="175" mass="20885">MNNASYNDENRKQMIDKLAMVTSDKRTAMLLEQGIYNHVIKISREKQIIKRWSNPFFEKLYRAKVLSIYTHMKPDSYIKNETFCKKVDTHEIDPRKVGSMSNYDLFPEAWKELLDQKTKRDRLKYELKPEAMTDVFKCHRCGSRSCSYYEVQTRSADEPMTQFINCLDCGNRWKQ</sequence>
<accession>A0A6C0F7Q6</accession>
<evidence type="ECO:0000259" key="4">
    <source>
        <dbReference type="PROSITE" id="PS51133"/>
    </source>
</evidence>
<keyword evidence="1" id="KW-0479">Metal-binding</keyword>
<dbReference type="PROSITE" id="PS51133">
    <property type="entry name" value="ZF_TFIIS_2"/>
    <property type="match status" value="1"/>
</dbReference>
<reference evidence="5" key="1">
    <citation type="journal article" date="2020" name="Nature">
        <title>Giant virus diversity and host interactions through global metagenomics.</title>
        <authorList>
            <person name="Schulz F."/>
            <person name="Roux S."/>
            <person name="Paez-Espino D."/>
            <person name="Jungbluth S."/>
            <person name="Walsh D.A."/>
            <person name="Denef V.J."/>
            <person name="McMahon K.D."/>
            <person name="Konstantinidis K.T."/>
            <person name="Eloe-Fadrosh E.A."/>
            <person name="Kyrpides N.C."/>
            <person name="Woyke T."/>
        </authorList>
    </citation>
    <scope>NUCLEOTIDE SEQUENCE</scope>
    <source>
        <strain evidence="5">GVMAG-S-ERX555967-130</strain>
    </source>
</reference>
<organism evidence="5">
    <name type="scientific">viral metagenome</name>
    <dbReference type="NCBI Taxonomy" id="1070528"/>
    <lineage>
        <taxon>unclassified sequences</taxon>
        <taxon>metagenomes</taxon>
        <taxon>organismal metagenomes</taxon>
    </lineage>
</organism>
<protein>
    <recommendedName>
        <fullName evidence="4">TFIIS-type domain-containing protein</fullName>
    </recommendedName>
</protein>
<dbReference type="GO" id="GO:0008270">
    <property type="term" value="F:zinc ion binding"/>
    <property type="evidence" value="ECO:0007669"/>
    <property type="project" value="UniProtKB-KW"/>
</dbReference>
<evidence type="ECO:0000256" key="1">
    <source>
        <dbReference type="ARBA" id="ARBA00022723"/>
    </source>
</evidence>
<dbReference type="CDD" id="cd13749">
    <property type="entry name" value="Zn-ribbon_TFIIS"/>
    <property type="match status" value="1"/>
</dbReference>
<feature type="domain" description="TFIIS-type" evidence="4">
    <location>
        <begin position="134"/>
        <end position="174"/>
    </location>
</feature>
<dbReference type="AlphaFoldDB" id="A0A6C0F7Q6"/>
<dbReference type="PANTHER" id="PTHR11477:SF0">
    <property type="entry name" value="IP08861P-RELATED"/>
    <property type="match status" value="1"/>
</dbReference>
<dbReference type="Pfam" id="PF01096">
    <property type="entry name" value="Zn_ribbon_TFIIS"/>
    <property type="match status" value="1"/>
</dbReference>
<keyword evidence="2" id="KW-0863">Zinc-finger</keyword>
<evidence type="ECO:0000256" key="3">
    <source>
        <dbReference type="ARBA" id="ARBA00022833"/>
    </source>
</evidence>
<keyword evidence="3" id="KW-0862">Zinc</keyword>
<proteinExistence type="predicted"/>
<dbReference type="GO" id="GO:0003676">
    <property type="term" value="F:nucleic acid binding"/>
    <property type="evidence" value="ECO:0007669"/>
    <property type="project" value="InterPro"/>
</dbReference>
<dbReference type="Gene3D" id="2.20.25.10">
    <property type="match status" value="1"/>
</dbReference>
<dbReference type="GO" id="GO:0006351">
    <property type="term" value="P:DNA-templated transcription"/>
    <property type="evidence" value="ECO:0007669"/>
    <property type="project" value="InterPro"/>
</dbReference>
<evidence type="ECO:0000256" key="2">
    <source>
        <dbReference type="ARBA" id="ARBA00022771"/>
    </source>
</evidence>
<dbReference type="SUPFAM" id="SSF57783">
    <property type="entry name" value="Zinc beta-ribbon"/>
    <property type="match status" value="1"/>
</dbReference>
<dbReference type="GO" id="GO:0005634">
    <property type="term" value="C:nucleus"/>
    <property type="evidence" value="ECO:0007669"/>
    <property type="project" value="TreeGrafter"/>
</dbReference>
<dbReference type="SMART" id="SM00440">
    <property type="entry name" value="ZnF_C2C2"/>
    <property type="match status" value="1"/>
</dbReference>
<dbReference type="PANTHER" id="PTHR11477">
    <property type="entry name" value="TRANSCRIPTION FACTOR S-II ZINC FINGER DOMAIN-CONTAINING PROTEIN"/>
    <property type="match status" value="1"/>
</dbReference>
<dbReference type="InterPro" id="IPR035100">
    <property type="entry name" value="TF_IIS-typ"/>
</dbReference>
<dbReference type="PROSITE" id="PS00466">
    <property type="entry name" value="ZF_TFIIS_1"/>
    <property type="match status" value="1"/>
</dbReference>